<dbReference type="SUPFAM" id="SSF47384">
    <property type="entry name" value="Homodimeric domain of signal transducing histidine kinase"/>
    <property type="match status" value="1"/>
</dbReference>
<dbReference type="Pfam" id="PF01584">
    <property type="entry name" value="CheW"/>
    <property type="match status" value="1"/>
</dbReference>
<feature type="domain" description="Histidine kinase" evidence="14">
    <location>
        <begin position="350"/>
        <end position="558"/>
    </location>
</feature>
<keyword evidence="10" id="KW-0902">Two-component regulatory system</keyword>
<dbReference type="InterPro" id="IPR008207">
    <property type="entry name" value="Sig_transdc_His_kin_Hpt_dom"/>
</dbReference>
<gene>
    <name evidence="17" type="ORF">DFP88_102770</name>
</gene>
<keyword evidence="5 12" id="KW-0597">Phosphoprotein</keyword>
<dbReference type="PROSITE" id="PS50894">
    <property type="entry name" value="HPT"/>
    <property type="match status" value="1"/>
</dbReference>
<dbReference type="PROSITE" id="PS50109">
    <property type="entry name" value="HIS_KIN"/>
    <property type="match status" value="1"/>
</dbReference>
<evidence type="ECO:0000256" key="4">
    <source>
        <dbReference type="ARBA" id="ARBA00022500"/>
    </source>
</evidence>
<protein>
    <recommendedName>
        <fullName evidence="3">Chemotaxis protein CheA</fullName>
        <ecNumber evidence="2">2.7.13.3</ecNumber>
    </recommendedName>
</protein>
<dbReference type="SUPFAM" id="SSF50341">
    <property type="entry name" value="CheW-like"/>
    <property type="match status" value="1"/>
</dbReference>
<evidence type="ECO:0000256" key="7">
    <source>
        <dbReference type="ARBA" id="ARBA00022741"/>
    </source>
</evidence>
<dbReference type="PANTHER" id="PTHR43395:SF10">
    <property type="entry name" value="CHEMOTAXIS PROTEIN CHEA"/>
    <property type="match status" value="1"/>
</dbReference>
<dbReference type="InterPro" id="IPR036890">
    <property type="entry name" value="HATPase_C_sf"/>
</dbReference>
<evidence type="ECO:0000256" key="2">
    <source>
        <dbReference type="ARBA" id="ARBA00012438"/>
    </source>
</evidence>
<evidence type="ECO:0000256" key="8">
    <source>
        <dbReference type="ARBA" id="ARBA00022777"/>
    </source>
</evidence>
<dbReference type="SUPFAM" id="SSF47226">
    <property type="entry name" value="Histidine-containing phosphotransfer domain, HPT domain"/>
    <property type="match status" value="1"/>
</dbReference>
<keyword evidence="8 17" id="KW-0418">Kinase</keyword>
<feature type="domain" description="HPt" evidence="16">
    <location>
        <begin position="1"/>
        <end position="101"/>
    </location>
</feature>
<keyword evidence="9" id="KW-0067">ATP-binding</keyword>
<dbReference type="PROSITE" id="PS50851">
    <property type="entry name" value="CHEW"/>
    <property type="match status" value="1"/>
</dbReference>
<evidence type="ECO:0000256" key="10">
    <source>
        <dbReference type="ARBA" id="ARBA00023012"/>
    </source>
</evidence>
<sequence>MSTIRDTFFDECEDLLEAMAEGLAAMSDGTADGETVNAVFRAVHSIKGGAGAFKLELLVSFAHTFETVLDQVRSGFLTAEGELMKVLERSGDMLGDLVASARDEEEADEAAVAAACETLEAFLGEVEDEEEETDFVFSAVTIDLDDAPEAPKEGSFRILFAPKADLYANGHEPLALLRALKEMGEIEVTAGWDALPDPAGPDWDQPALTWTVQLTTTADADEIASVFEFVEGLCDLQIEADSDAPEASAAQPEEAAPGPVAAGSAPEAPPVESPAPPPSAPAPAATAESAKPDSKSSESKAPQAASGPRATLRVDLDRVDRLINTVGELIINQAMIAQRLKEADLPPNADLMGDLDDYKILARDIQEGVMAIRAQPVKPLFQRMSRIVREASDATGKEVRLVTEGENTEVDKTLIERLSDPLTHMIRNAIDHGIEKPQKRIEAGKDPVGTVRLAAFHRSGNVLIEIGDDGAGVNRPRVKQIAIDKNLIPADAELTETEIDNLLFRPGFSTAAEVTNLSGRGVGMDVVKTAINQLGGRISIASKPGEGSVFSCAMPLTLAVLDGMVVTVGTQTMVVPIASVLETIRPRPEEIHKVGVSGQVLSIRGTYVPIIDLAVSLGHDCGRDRHLRDLVLLLVQTEGHEQVALAVDHISDQRQVVIKSLQGNYGAIEGISAATILGDGKIALIIDTDAVAASAGPFRLSDARPTEELFE</sequence>
<dbReference type="FunFam" id="3.30.565.10:FF:000016">
    <property type="entry name" value="Chemotaxis protein CheA, putative"/>
    <property type="match status" value="1"/>
</dbReference>
<dbReference type="SUPFAM" id="SSF55874">
    <property type="entry name" value="ATPase domain of HSP90 chaperone/DNA topoisomerase II/histidine kinase"/>
    <property type="match status" value="1"/>
</dbReference>
<dbReference type="SMART" id="SM00387">
    <property type="entry name" value="HATPase_c"/>
    <property type="match status" value="1"/>
</dbReference>
<dbReference type="InterPro" id="IPR004105">
    <property type="entry name" value="CheA-like_dim"/>
</dbReference>
<dbReference type="Gene3D" id="1.10.287.560">
    <property type="entry name" value="Histidine kinase CheA-like, homodimeric domain"/>
    <property type="match status" value="1"/>
</dbReference>
<evidence type="ECO:0000259" key="15">
    <source>
        <dbReference type="PROSITE" id="PS50851"/>
    </source>
</evidence>
<evidence type="ECO:0000259" key="14">
    <source>
        <dbReference type="PROSITE" id="PS50109"/>
    </source>
</evidence>
<dbReference type="CDD" id="cd00731">
    <property type="entry name" value="CheA_reg"/>
    <property type="match status" value="1"/>
</dbReference>
<dbReference type="InterPro" id="IPR004358">
    <property type="entry name" value="Sig_transdc_His_kin-like_C"/>
</dbReference>
<evidence type="ECO:0000313" key="18">
    <source>
        <dbReference type="Proteomes" id="UP000248311"/>
    </source>
</evidence>
<proteinExistence type="predicted"/>
<evidence type="ECO:0000259" key="16">
    <source>
        <dbReference type="PROSITE" id="PS50894"/>
    </source>
</evidence>
<feature type="modified residue" description="Phosphohistidine" evidence="12">
    <location>
        <position position="44"/>
    </location>
</feature>
<dbReference type="InterPro" id="IPR036097">
    <property type="entry name" value="HisK_dim/P_sf"/>
</dbReference>
<dbReference type="InterPro" id="IPR037006">
    <property type="entry name" value="CheA-like_homodim_sf"/>
</dbReference>
<dbReference type="InterPro" id="IPR005467">
    <property type="entry name" value="His_kinase_dom"/>
</dbReference>
<evidence type="ECO:0000256" key="9">
    <source>
        <dbReference type="ARBA" id="ARBA00022840"/>
    </source>
</evidence>
<dbReference type="Proteomes" id="UP000248311">
    <property type="component" value="Unassembled WGS sequence"/>
</dbReference>
<evidence type="ECO:0000256" key="5">
    <source>
        <dbReference type="ARBA" id="ARBA00022553"/>
    </source>
</evidence>
<dbReference type="Pfam" id="PF02518">
    <property type="entry name" value="HATPase_c"/>
    <property type="match status" value="1"/>
</dbReference>
<feature type="compositionally biased region" description="Low complexity" evidence="13">
    <location>
        <begin position="245"/>
        <end position="266"/>
    </location>
</feature>
<comment type="function">
    <text evidence="11">Involved in the transmission of sensory signals from the chemoreceptors to the flagellar motors. CheA is autophosphorylated; it can transfer its phosphate group to either CheB or CheY.</text>
</comment>
<dbReference type="RefSeq" id="WP_110813993.1">
    <property type="nucleotide sequence ID" value="NZ_QJTE01000002.1"/>
</dbReference>
<name>A0A318SUC4_9RHOB</name>
<evidence type="ECO:0000256" key="13">
    <source>
        <dbReference type="SAM" id="MobiDB-lite"/>
    </source>
</evidence>
<dbReference type="SMART" id="SM00073">
    <property type="entry name" value="HPT"/>
    <property type="match status" value="1"/>
</dbReference>
<comment type="catalytic activity">
    <reaction evidence="1">
        <text>ATP + protein L-histidine = ADP + protein N-phospho-L-histidine.</text>
        <dbReference type="EC" id="2.7.13.3"/>
    </reaction>
</comment>
<dbReference type="OrthoDB" id="9803176at2"/>
<keyword evidence="6" id="KW-0808">Transferase</keyword>
<dbReference type="Pfam" id="PF02895">
    <property type="entry name" value="H-kinase_dim"/>
    <property type="match status" value="1"/>
</dbReference>
<dbReference type="InterPro" id="IPR036641">
    <property type="entry name" value="HPT_dom_sf"/>
</dbReference>
<feature type="compositionally biased region" description="Pro residues" evidence="13">
    <location>
        <begin position="267"/>
        <end position="281"/>
    </location>
</feature>
<dbReference type="InterPro" id="IPR002545">
    <property type="entry name" value="CheW-lke_dom"/>
</dbReference>
<evidence type="ECO:0000256" key="6">
    <source>
        <dbReference type="ARBA" id="ARBA00022679"/>
    </source>
</evidence>
<evidence type="ECO:0000256" key="12">
    <source>
        <dbReference type="PROSITE-ProRule" id="PRU00110"/>
    </source>
</evidence>
<organism evidence="17 18">
    <name type="scientific">Pseudoroseicyclus aestuarii</name>
    <dbReference type="NCBI Taxonomy" id="1795041"/>
    <lineage>
        <taxon>Bacteria</taxon>
        <taxon>Pseudomonadati</taxon>
        <taxon>Pseudomonadota</taxon>
        <taxon>Alphaproteobacteria</taxon>
        <taxon>Rhodobacterales</taxon>
        <taxon>Paracoccaceae</taxon>
        <taxon>Pseudoroseicyclus</taxon>
    </lineage>
</organism>
<dbReference type="CDD" id="cd16916">
    <property type="entry name" value="HATPase_CheA-like"/>
    <property type="match status" value="1"/>
</dbReference>
<dbReference type="SMART" id="SM00260">
    <property type="entry name" value="CheW"/>
    <property type="match status" value="1"/>
</dbReference>
<dbReference type="Gene3D" id="3.30.565.10">
    <property type="entry name" value="Histidine kinase-like ATPase, C-terminal domain"/>
    <property type="match status" value="1"/>
</dbReference>
<dbReference type="EMBL" id="QJTE01000002">
    <property type="protein sequence ID" value="PYE84965.1"/>
    <property type="molecule type" value="Genomic_DNA"/>
</dbReference>
<dbReference type="GO" id="GO:0005524">
    <property type="term" value="F:ATP binding"/>
    <property type="evidence" value="ECO:0007669"/>
    <property type="project" value="UniProtKB-KW"/>
</dbReference>
<dbReference type="GO" id="GO:0005737">
    <property type="term" value="C:cytoplasm"/>
    <property type="evidence" value="ECO:0007669"/>
    <property type="project" value="InterPro"/>
</dbReference>
<comment type="caution">
    <text evidence="17">The sequence shown here is derived from an EMBL/GenBank/DDBJ whole genome shotgun (WGS) entry which is preliminary data.</text>
</comment>
<dbReference type="InterPro" id="IPR003594">
    <property type="entry name" value="HATPase_dom"/>
</dbReference>
<dbReference type="GO" id="GO:0000155">
    <property type="term" value="F:phosphorelay sensor kinase activity"/>
    <property type="evidence" value="ECO:0007669"/>
    <property type="project" value="InterPro"/>
</dbReference>
<accession>A0A318SUC4</accession>
<dbReference type="GO" id="GO:0006935">
    <property type="term" value="P:chemotaxis"/>
    <property type="evidence" value="ECO:0007669"/>
    <property type="project" value="UniProtKB-KW"/>
</dbReference>
<dbReference type="EC" id="2.7.13.3" evidence="2"/>
<dbReference type="InterPro" id="IPR036061">
    <property type="entry name" value="CheW-like_dom_sf"/>
</dbReference>
<keyword evidence="7" id="KW-0547">Nucleotide-binding</keyword>
<dbReference type="Pfam" id="PF01627">
    <property type="entry name" value="Hpt"/>
    <property type="match status" value="1"/>
</dbReference>
<evidence type="ECO:0000256" key="3">
    <source>
        <dbReference type="ARBA" id="ARBA00021495"/>
    </source>
</evidence>
<dbReference type="PANTHER" id="PTHR43395">
    <property type="entry name" value="SENSOR HISTIDINE KINASE CHEA"/>
    <property type="match status" value="1"/>
</dbReference>
<dbReference type="PRINTS" id="PR00344">
    <property type="entry name" value="BCTRLSENSOR"/>
</dbReference>
<dbReference type="AlphaFoldDB" id="A0A318SUC4"/>
<dbReference type="CDD" id="cd00088">
    <property type="entry name" value="HPT"/>
    <property type="match status" value="1"/>
</dbReference>
<keyword evidence="4" id="KW-0145">Chemotaxis</keyword>
<evidence type="ECO:0000256" key="11">
    <source>
        <dbReference type="ARBA" id="ARBA00035100"/>
    </source>
</evidence>
<dbReference type="SMART" id="SM01231">
    <property type="entry name" value="H-kinase_dim"/>
    <property type="match status" value="1"/>
</dbReference>
<evidence type="ECO:0000256" key="1">
    <source>
        <dbReference type="ARBA" id="ARBA00000085"/>
    </source>
</evidence>
<reference evidence="17 18" key="1">
    <citation type="submission" date="2018-06" db="EMBL/GenBank/DDBJ databases">
        <title>Genomic Encyclopedia of Type Strains, Phase III (KMG-III): the genomes of soil and plant-associated and newly described type strains.</title>
        <authorList>
            <person name="Whitman W."/>
        </authorList>
    </citation>
    <scope>NUCLEOTIDE SEQUENCE [LARGE SCALE GENOMIC DNA]</scope>
    <source>
        <strain evidence="17 18">CECT 9025</strain>
    </source>
</reference>
<keyword evidence="18" id="KW-1185">Reference proteome</keyword>
<evidence type="ECO:0000313" key="17">
    <source>
        <dbReference type="EMBL" id="PYE84965.1"/>
    </source>
</evidence>
<feature type="domain" description="CheW-like" evidence="15">
    <location>
        <begin position="560"/>
        <end position="697"/>
    </location>
</feature>
<feature type="region of interest" description="Disordered" evidence="13">
    <location>
        <begin position="242"/>
        <end position="309"/>
    </location>
</feature>
<dbReference type="Gene3D" id="1.20.120.160">
    <property type="entry name" value="HPT domain"/>
    <property type="match status" value="1"/>
</dbReference>
<dbReference type="Gene3D" id="2.30.30.40">
    <property type="entry name" value="SH3 Domains"/>
    <property type="match status" value="1"/>
</dbReference>
<dbReference type="InterPro" id="IPR051315">
    <property type="entry name" value="Bact_Chemotaxis_CheA"/>
</dbReference>